<proteinExistence type="predicted"/>
<accession>A0A4Y2EA57</accession>
<dbReference type="EMBL" id="BGPR01091775">
    <property type="protein sequence ID" value="GBM24675.1"/>
    <property type="molecule type" value="Genomic_DNA"/>
</dbReference>
<name>A0A4Y2EA57_ARAVE</name>
<evidence type="ECO:0000313" key="1">
    <source>
        <dbReference type="EMBL" id="GBM24675.1"/>
    </source>
</evidence>
<sequence>MHYFVRAERIGDRNLHLYSIQCMLVHLHAAGNIHYTKSAHLYLQNMSNLKTSLSDQDFERFVSEGYFTVRRSDKFWCGGRLVGHNYRAGQMLSMKVGSGLSQGRNTSDGVVARWIYTMPGSLQVTEQWEQSSFNQSEELISLSSGNVADERVNFDSAEELGENAAKGNRGKTICGRDFEEESASVHTGRYGTY</sequence>
<comment type="caution">
    <text evidence="1">The sequence shown here is derived from an EMBL/GenBank/DDBJ whole genome shotgun (WGS) entry which is preliminary data.</text>
</comment>
<protein>
    <submittedName>
        <fullName evidence="1">Uncharacterized protein</fullName>
    </submittedName>
</protein>
<reference evidence="1 2" key="1">
    <citation type="journal article" date="2019" name="Sci. Rep.">
        <title>Orb-weaving spider Araneus ventricosus genome elucidates the spidroin gene catalogue.</title>
        <authorList>
            <person name="Kono N."/>
            <person name="Nakamura H."/>
            <person name="Ohtoshi R."/>
            <person name="Moran D.A.P."/>
            <person name="Shinohara A."/>
            <person name="Yoshida Y."/>
            <person name="Fujiwara M."/>
            <person name="Mori M."/>
            <person name="Tomita M."/>
            <person name="Arakawa K."/>
        </authorList>
    </citation>
    <scope>NUCLEOTIDE SEQUENCE [LARGE SCALE GENOMIC DNA]</scope>
</reference>
<evidence type="ECO:0000313" key="2">
    <source>
        <dbReference type="Proteomes" id="UP000499080"/>
    </source>
</evidence>
<dbReference type="AlphaFoldDB" id="A0A4Y2EA57"/>
<gene>
    <name evidence="1" type="ORF">AVEN_45215_1</name>
</gene>
<keyword evidence="2" id="KW-1185">Reference proteome</keyword>
<dbReference type="Proteomes" id="UP000499080">
    <property type="component" value="Unassembled WGS sequence"/>
</dbReference>
<organism evidence="1 2">
    <name type="scientific">Araneus ventricosus</name>
    <name type="common">Orbweaver spider</name>
    <name type="synonym">Epeira ventricosa</name>
    <dbReference type="NCBI Taxonomy" id="182803"/>
    <lineage>
        <taxon>Eukaryota</taxon>
        <taxon>Metazoa</taxon>
        <taxon>Ecdysozoa</taxon>
        <taxon>Arthropoda</taxon>
        <taxon>Chelicerata</taxon>
        <taxon>Arachnida</taxon>
        <taxon>Araneae</taxon>
        <taxon>Araneomorphae</taxon>
        <taxon>Entelegynae</taxon>
        <taxon>Araneoidea</taxon>
        <taxon>Araneidae</taxon>
        <taxon>Araneus</taxon>
    </lineage>
</organism>